<evidence type="ECO:0000313" key="2">
    <source>
        <dbReference type="EMBL" id="CAF0735202.1"/>
    </source>
</evidence>
<protein>
    <submittedName>
        <fullName evidence="2">Uncharacterized protein</fullName>
    </submittedName>
</protein>
<accession>A0A813N9I5</accession>
<gene>
    <name evidence="2" type="ORF">IZO911_LOCUS3167</name>
    <name evidence="3" type="ORF">KXQ929_LOCUS12684</name>
</gene>
<reference evidence="2" key="1">
    <citation type="submission" date="2021-02" db="EMBL/GenBank/DDBJ databases">
        <authorList>
            <person name="Nowell W R."/>
        </authorList>
    </citation>
    <scope>NUCLEOTIDE SEQUENCE</scope>
</reference>
<proteinExistence type="inferred from homology"/>
<dbReference type="EMBL" id="CAJOBB010000658">
    <property type="protein sequence ID" value="CAF3725325.1"/>
    <property type="molecule type" value="Genomic_DNA"/>
</dbReference>
<comment type="similarity">
    <text evidence="1">Belongs to the LOR family.</text>
</comment>
<dbReference type="SUPFAM" id="SSF54518">
    <property type="entry name" value="Tubby C-terminal domain-like"/>
    <property type="match status" value="1"/>
</dbReference>
<dbReference type="Pfam" id="PF04525">
    <property type="entry name" value="LOR"/>
    <property type="match status" value="1"/>
</dbReference>
<organism evidence="2 4">
    <name type="scientific">Adineta steineri</name>
    <dbReference type="NCBI Taxonomy" id="433720"/>
    <lineage>
        <taxon>Eukaryota</taxon>
        <taxon>Metazoa</taxon>
        <taxon>Spiralia</taxon>
        <taxon>Gnathifera</taxon>
        <taxon>Rotifera</taxon>
        <taxon>Eurotatoria</taxon>
        <taxon>Bdelloidea</taxon>
        <taxon>Adinetida</taxon>
        <taxon>Adinetidae</taxon>
        <taxon>Adineta</taxon>
    </lineage>
</organism>
<evidence type="ECO:0000256" key="1">
    <source>
        <dbReference type="ARBA" id="ARBA00005437"/>
    </source>
</evidence>
<dbReference type="EMBL" id="CAJNOE010000016">
    <property type="protein sequence ID" value="CAF0735202.1"/>
    <property type="molecule type" value="Genomic_DNA"/>
</dbReference>
<name>A0A813N9I5_9BILA</name>
<dbReference type="AlphaFoldDB" id="A0A813N9I5"/>
<dbReference type="InterPro" id="IPR025659">
    <property type="entry name" value="Tubby-like_C"/>
</dbReference>
<dbReference type="Proteomes" id="UP000663860">
    <property type="component" value="Unassembled WGS sequence"/>
</dbReference>
<comment type="caution">
    <text evidence="2">The sequence shown here is derived from an EMBL/GenBank/DDBJ whole genome shotgun (WGS) entry which is preliminary data.</text>
</comment>
<sequence length="216" mass="25514">MFRNQTPRKIFIQASLCTLLLLIFFNIFARSKNVTGNYVITKDFFTILKAGQFSVYDSNEQQLQYRIQSQIALWQIIELVSYPSNQIIAKLHMQWLALLYNANISIFDSSSNQWINGRIRRHFQFFGDQYTIEWNGQSIVMETKIFSLTTKFHYQNQETVLAQFHRRWISLIWTNKYDLEIFSKEIPDAIYILALAAKDHNTSQSSKSSKSTRKTR</sequence>
<dbReference type="InterPro" id="IPR038595">
    <property type="entry name" value="LOR_sf"/>
</dbReference>
<evidence type="ECO:0000313" key="4">
    <source>
        <dbReference type="Proteomes" id="UP000663860"/>
    </source>
</evidence>
<dbReference type="Proteomes" id="UP000663868">
    <property type="component" value="Unassembled WGS sequence"/>
</dbReference>
<evidence type="ECO:0000313" key="3">
    <source>
        <dbReference type="EMBL" id="CAF3725325.1"/>
    </source>
</evidence>
<dbReference type="InterPro" id="IPR007612">
    <property type="entry name" value="LOR"/>
</dbReference>
<dbReference type="Gene3D" id="2.40.160.200">
    <property type="entry name" value="LURP1-related"/>
    <property type="match status" value="1"/>
</dbReference>